<dbReference type="InterPro" id="IPR005475">
    <property type="entry name" value="Transketolase-like_Pyr-bd"/>
</dbReference>
<keyword evidence="3" id="KW-1185">Reference proteome</keyword>
<dbReference type="SUPFAM" id="SSF52518">
    <property type="entry name" value="Thiamin diphosphate-binding fold (THDP-binding)"/>
    <property type="match status" value="1"/>
</dbReference>
<accession>A0ABV2HGD9</accession>
<gene>
    <name evidence="2" type="ORF">ABID23_000701</name>
</gene>
<proteinExistence type="predicted"/>
<dbReference type="Pfam" id="PF02779">
    <property type="entry name" value="Transket_pyr"/>
    <property type="match status" value="1"/>
</dbReference>
<name>A0ABV2HGD9_9HYPH</name>
<evidence type="ECO:0000313" key="3">
    <source>
        <dbReference type="Proteomes" id="UP001549086"/>
    </source>
</evidence>
<dbReference type="CDD" id="cd07033">
    <property type="entry name" value="TPP_PYR_DXS_TK_like"/>
    <property type="match status" value="1"/>
</dbReference>
<dbReference type="PANTHER" id="PTHR43825">
    <property type="entry name" value="PYRUVATE DEHYDROGENASE E1 COMPONENT"/>
    <property type="match status" value="1"/>
</dbReference>
<dbReference type="PANTHER" id="PTHR43825:SF1">
    <property type="entry name" value="TRANSKETOLASE-LIKE PYRIMIDINE-BINDING DOMAIN-CONTAINING PROTEIN"/>
    <property type="match status" value="1"/>
</dbReference>
<comment type="caution">
    <text evidence="2">The sequence shown here is derived from an EMBL/GenBank/DDBJ whole genome shotgun (WGS) entry which is preliminary data.</text>
</comment>
<reference evidence="2 3" key="1">
    <citation type="submission" date="2024-06" db="EMBL/GenBank/DDBJ databases">
        <title>Genomic Encyclopedia of Type Strains, Phase IV (KMG-IV): sequencing the most valuable type-strain genomes for metagenomic binning, comparative biology and taxonomic classification.</title>
        <authorList>
            <person name="Goeker M."/>
        </authorList>
    </citation>
    <scope>NUCLEOTIDE SEQUENCE [LARGE SCALE GENOMIC DNA]</scope>
    <source>
        <strain evidence="2 3">DSM 23649</strain>
    </source>
</reference>
<evidence type="ECO:0000259" key="1">
    <source>
        <dbReference type="Pfam" id="PF02779"/>
    </source>
</evidence>
<dbReference type="Proteomes" id="UP001549086">
    <property type="component" value="Unassembled WGS sequence"/>
</dbReference>
<protein>
    <submittedName>
        <fullName evidence="2">Transketolase C-terminal domain/subunit</fullName>
    </submittedName>
</protein>
<organism evidence="2 3">
    <name type="scientific">Bartonella silvatica</name>
    <dbReference type="NCBI Taxonomy" id="357760"/>
    <lineage>
        <taxon>Bacteria</taxon>
        <taxon>Pseudomonadati</taxon>
        <taxon>Pseudomonadota</taxon>
        <taxon>Alphaproteobacteria</taxon>
        <taxon>Hyphomicrobiales</taxon>
        <taxon>Bartonellaceae</taxon>
        <taxon>Bartonella</taxon>
    </lineage>
</organism>
<feature type="domain" description="Transketolase-like pyrimidine-binding" evidence="1">
    <location>
        <begin position="16"/>
        <end position="116"/>
    </location>
</feature>
<dbReference type="Gene3D" id="3.40.50.970">
    <property type="match status" value="1"/>
</dbReference>
<dbReference type="EMBL" id="JBEPLI010000004">
    <property type="protein sequence ID" value="MET3589617.1"/>
    <property type="molecule type" value="Genomic_DNA"/>
</dbReference>
<dbReference type="InterPro" id="IPR051157">
    <property type="entry name" value="PDH/Transketolase"/>
</dbReference>
<dbReference type="RefSeq" id="WP_354189305.1">
    <property type="nucleotide sequence ID" value="NZ_JBEPLI010000004.1"/>
</dbReference>
<sequence length="117" mass="12640">MFSQLIHEYLEKIDHFAKLHPECLIEAGIAEQNLVGVAADFASCGKKPFVVSQACFLTTRALEQIKVDIGYCENPVRLIGISAGVSYGPLEATHHAISDFALLRALANIAIIASADK</sequence>
<dbReference type="InterPro" id="IPR029061">
    <property type="entry name" value="THDP-binding"/>
</dbReference>
<evidence type="ECO:0000313" key="2">
    <source>
        <dbReference type="EMBL" id="MET3589617.1"/>
    </source>
</evidence>